<reference evidence="1" key="1">
    <citation type="submission" date="2014-09" db="EMBL/GenBank/DDBJ databases">
        <authorList>
            <person name="Magalhaes I.L.F."/>
            <person name="Oliveira U."/>
            <person name="Santos F.R."/>
            <person name="Vidigal T.H.D.A."/>
            <person name="Brescovit A.D."/>
            <person name="Santos A.J."/>
        </authorList>
    </citation>
    <scope>NUCLEOTIDE SEQUENCE</scope>
    <source>
        <tissue evidence="1">Shoot tissue taken approximately 20 cm above the soil surface</tissue>
    </source>
</reference>
<evidence type="ECO:0000313" key="1">
    <source>
        <dbReference type="EMBL" id="JAD83357.1"/>
    </source>
</evidence>
<reference evidence="1" key="2">
    <citation type="journal article" date="2015" name="Data Brief">
        <title>Shoot transcriptome of the giant reed, Arundo donax.</title>
        <authorList>
            <person name="Barrero R.A."/>
            <person name="Guerrero F.D."/>
            <person name="Moolhuijzen P."/>
            <person name="Goolsby J.A."/>
            <person name="Tidwell J."/>
            <person name="Bellgard S.E."/>
            <person name="Bellgard M.I."/>
        </authorList>
    </citation>
    <scope>NUCLEOTIDE SEQUENCE</scope>
    <source>
        <tissue evidence="1">Shoot tissue taken approximately 20 cm above the soil surface</tissue>
    </source>
</reference>
<dbReference type="EMBL" id="GBRH01214538">
    <property type="protein sequence ID" value="JAD83357.1"/>
    <property type="molecule type" value="Transcribed_RNA"/>
</dbReference>
<dbReference type="AlphaFoldDB" id="A0A0A9DHT4"/>
<organism evidence="1">
    <name type="scientific">Arundo donax</name>
    <name type="common">Giant reed</name>
    <name type="synonym">Donax arundinaceus</name>
    <dbReference type="NCBI Taxonomy" id="35708"/>
    <lineage>
        <taxon>Eukaryota</taxon>
        <taxon>Viridiplantae</taxon>
        <taxon>Streptophyta</taxon>
        <taxon>Embryophyta</taxon>
        <taxon>Tracheophyta</taxon>
        <taxon>Spermatophyta</taxon>
        <taxon>Magnoliopsida</taxon>
        <taxon>Liliopsida</taxon>
        <taxon>Poales</taxon>
        <taxon>Poaceae</taxon>
        <taxon>PACMAD clade</taxon>
        <taxon>Arundinoideae</taxon>
        <taxon>Arundineae</taxon>
        <taxon>Arundo</taxon>
    </lineage>
</organism>
<accession>A0A0A9DHT4</accession>
<protein>
    <submittedName>
        <fullName evidence="1">Uncharacterized protein</fullName>
    </submittedName>
</protein>
<proteinExistence type="predicted"/>
<name>A0A0A9DHT4_ARUDO</name>
<sequence>MFQLNYQASGLRFVAGVVDVFPSLCWSLVCAYQSFDLDALVEHEFICLLISSWCMSYSYFCY</sequence>